<dbReference type="CDD" id="cd01029">
    <property type="entry name" value="TOPRIM_primases"/>
    <property type="match status" value="1"/>
</dbReference>
<dbReference type="Gene3D" id="3.40.1360.10">
    <property type="match status" value="1"/>
</dbReference>
<comment type="caution">
    <text evidence="2">The sequence shown here is derived from an EMBL/GenBank/DDBJ whole genome shotgun (WGS) entry which is preliminary data.</text>
</comment>
<evidence type="ECO:0000256" key="1">
    <source>
        <dbReference type="SAM" id="MobiDB-lite"/>
    </source>
</evidence>
<protein>
    <submittedName>
        <fullName evidence="2">AAA family ATPase</fullName>
    </submittedName>
</protein>
<gene>
    <name evidence="2" type="ORF">M5J20_01865</name>
</gene>
<organism evidence="2 3">
    <name type="scientific">Corynebacterium stercoris</name>
    <dbReference type="NCBI Taxonomy" id="2943490"/>
    <lineage>
        <taxon>Bacteria</taxon>
        <taxon>Bacillati</taxon>
        <taxon>Actinomycetota</taxon>
        <taxon>Actinomycetes</taxon>
        <taxon>Mycobacteriales</taxon>
        <taxon>Corynebacteriaceae</taxon>
        <taxon>Corynebacterium</taxon>
    </lineage>
</organism>
<dbReference type="SUPFAM" id="SSF56731">
    <property type="entry name" value="DNA primase core"/>
    <property type="match status" value="1"/>
</dbReference>
<proteinExistence type="predicted"/>
<accession>A0ABT1G2K3</accession>
<feature type="compositionally biased region" description="Low complexity" evidence="1">
    <location>
        <begin position="602"/>
        <end position="613"/>
    </location>
</feature>
<dbReference type="Pfam" id="PF13481">
    <property type="entry name" value="AAA_25"/>
    <property type="match status" value="1"/>
</dbReference>
<evidence type="ECO:0000313" key="2">
    <source>
        <dbReference type="EMBL" id="MCP1386942.1"/>
    </source>
</evidence>
<dbReference type="InterPro" id="IPR027417">
    <property type="entry name" value="P-loop_NTPase"/>
</dbReference>
<dbReference type="SUPFAM" id="SSF52540">
    <property type="entry name" value="P-loop containing nucleoside triphosphate hydrolases"/>
    <property type="match status" value="1"/>
</dbReference>
<evidence type="ECO:0000313" key="3">
    <source>
        <dbReference type="Proteomes" id="UP001204000"/>
    </source>
</evidence>
<dbReference type="Gene3D" id="3.40.50.300">
    <property type="entry name" value="P-loop containing nucleotide triphosphate hydrolases"/>
    <property type="match status" value="1"/>
</dbReference>
<dbReference type="InterPro" id="IPR034154">
    <property type="entry name" value="TOPRIM_DnaG/twinkle"/>
</dbReference>
<sequence length="703" mass="75611">MTANKNGRNAFERVRDAVEAEGLAWNETESGRRARFQTPGHSLRHANDLGGSALYDGEQVSLHFFDEPDEKQVKERILNDLGLSWADLFDNKEVRYPYTDGFVVRRLPNKVFRQVCKHNKSPKNCAECKHIAVRALYGIETISGTGPVYIVEGEKDVNSAREFWGASAVSQAQGAQTSPDKADWAPLIGRDLIIVADNDESGNKRARKVFDHLVAIGQPEAKLSFTHAAAGKDLTDHIAAGHGPDELVTLTERPNSRRVTLIPASSVKTERLDWLIPNWIPKRSLTLLAGREGLGKSTIACDIAAQATRGELAGGPMRVAYLATEDSPSITVKPRLQAAGANLDNVFFFEVSTETGGAGSLTLPGDTGLLTRALVDNNVHLVVLDAAKSAMHGSLDGYRDDDVRQFLEPLASMADKHDIAVIGLTHFGKRESADPGKLMLGSIAWSQIARSVLSVAPKEDGTLVVTNTKGNLARETVSREVRIVSATVPVDLGETAEVGRAEWGGVTSISAADLLAPQDEANDERGEIEAVVIDYLIENGGSAPASDVLKATRAAGLNDSAVKKARKRIGVKTEKRGMKSGWEWSIDFSKVPEGARALFRESSTPSGDSSPDTRGGSEPGSPAQVSDAIADLSSLEALSTPILEALSAEKGLSLARVQASLPNKLLNKHDPGQHLRDALDGLIRAGAVRKDRRGKYYRNEIAA</sequence>
<name>A0ABT1G2K3_9CORY</name>
<dbReference type="RefSeq" id="WP_253575762.1">
    <property type="nucleotide sequence ID" value="NZ_JAMFTQ010000001.1"/>
</dbReference>
<feature type="region of interest" description="Disordered" evidence="1">
    <location>
        <begin position="600"/>
        <end position="625"/>
    </location>
</feature>
<dbReference type="Proteomes" id="UP001204000">
    <property type="component" value="Unassembled WGS sequence"/>
</dbReference>
<dbReference type="EMBL" id="JAMFTQ010000001">
    <property type="protein sequence ID" value="MCP1386942.1"/>
    <property type="molecule type" value="Genomic_DNA"/>
</dbReference>
<reference evidence="2" key="1">
    <citation type="submission" date="2022-05" db="EMBL/GenBank/DDBJ databases">
        <title>Corynebacterium sp. TA-R-1 sp. nov., isolated from human feces.</title>
        <authorList>
            <person name="Shamsuzzaman M."/>
            <person name="Dahal R.H."/>
        </authorList>
    </citation>
    <scope>NUCLEOTIDE SEQUENCE</scope>
    <source>
        <strain evidence="2">TA-R-1</strain>
    </source>
</reference>
<keyword evidence="3" id="KW-1185">Reference proteome</keyword>